<gene>
    <name evidence="1" type="primary">WBGene00273131</name>
</gene>
<dbReference type="InterPro" id="IPR019428">
    <property type="entry name" value="7TM_GPCR_serpentine_rcpt_Str"/>
</dbReference>
<dbReference type="Gene3D" id="1.20.1070.10">
    <property type="entry name" value="Rhodopsin 7-helix transmembrane proteins"/>
    <property type="match status" value="1"/>
</dbReference>
<dbReference type="Proteomes" id="UP000005239">
    <property type="component" value="Unassembled WGS sequence"/>
</dbReference>
<protein>
    <submittedName>
        <fullName evidence="1">G protein-coupled receptor</fullName>
    </submittedName>
</protein>
<keyword evidence="2" id="KW-1185">Reference proteome</keyword>
<reference evidence="2" key="1">
    <citation type="journal article" date="2008" name="Nat. Genet.">
        <title>The Pristionchus pacificus genome provides a unique perspective on nematode lifestyle and parasitism.</title>
        <authorList>
            <person name="Dieterich C."/>
            <person name="Clifton S.W."/>
            <person name="Schuster L.N."/>
            <person name="Chinwalla A."/>
            <person name="Delehaunty K."/>
            <person name="Dinkelacker I."/>
            <person name="Fulton L."/>
            <person name="Fulton R."/>
            <person name="Godfrey J."/>
            <person name="Minx P."/>
            <person name="Mitreva M."/>
            <person name="Roeseler W."/>
            <person name="Tian H."/>
            <person name="Witte H."/>
            <person name="Yang S.P."/>
            <person name="Wilson R.K."/>
            <person name="Sommer R.J."/>
        </authorList>
    </citation>
    <scope>NUCLEOTIDE SEQUENCE [LARGE SCALE GENOMIC DNA]</scope>
    <source>
        <strain evidence="2">PS312</strain>
    </source>
</reference>
<name>A0A2A6C8I9_PRIPA</name>
<proteinExistence type="predicted"/>
<dbReference type="PANTHER" id="PTHR22943">
    <property type="entry name" value="7-TRANSMEMBRANE DOMAIN RECEPTOR C.ELEGANS"/>
    <property type="match status" value="1"/>
</dbReference>
<sequence length="363" mass="41082">MTINAFDWVYHDPFHFIFVCVTTGTSFFSNGLLLFIIFTTPATQLGSYRTLLAIFAVCDISTSFMHAVLQPIMYLTSSGFYCLPRHAPLMLFGVSLDTPLLLMFVATYYQTFLIIAYHFVYRYKAVTKMLSNSCTDKWKTWHWITVGVLFYVIFFGAFLFCSSLELIPSDFTRSNAPPEILKLYGKDVTDKNIGFTRKCSATTTELCWHWPSLVSVCLLMCLFGGTAAVICFCIYGTWSIVKSTSTGLSESTREMHQKLFKALLIQTVIPFVVSYIPLTIVILFPIFTGIELGGLGNFLFSITAIFPAIDSFFVLYFIVPFRHAVIRISRLPFKNKISGISTFEEMNSITVTVHISSRVEVQT</sequence>
<reference evidence="1" key="2">
    <citation type="submission" date="2022-06" db="UniProtKB">
        <authorList>
            <consortium name="EnsemblMetazoa"/>
        </authorList>
    </citation>
    <scope>IDENTIFICATION</scope>
    <source>
        <strain evidence="1">PS312</strain>
    </source>
</reference>
<dbReference type="EnsemblMetazoa" id="PPA34762.1">
    <property type="protein sequence ID" value="PPA34762.1"/>
    <property type="gene ID" value="WBGene00273131"/>
</dbReference>
<evidence type="ECO:0000313" key="1">
    <source>
        <dbReference type="EnsemblMetazoa" id="PPA34762.1"/>
    </source>
</evidence>
<accession>A0A8R1YPK5</accession>
<dbReference type="SUPFAM" id="SSF81321">
    <property type="entry name" value="Family A G protein-coupled receptor-like"/>
    <property type="match status" value="1"/>
</dbReference>
<dbReference type="OrthoDB" id="5841089at2759"/>
<accession>A0A2A6C8I9</accession>
<evidence type="ECO:0000313" key="2">
    <source>
        <dbReference type="Proteomes" id="UP000005239"/>
    </source>
</evidence>
<dbReference type="PANTHER" id="PTHR22943:SF248">
    <property type="entry name" value="SEVEN TM RECEPTOR"/>
    <property type="match status" value="1"/>
</dbReference>
<organism evidence="1 2">
    <name type="scientific">Pristionchus pacificus</name>
    <name type="common">Parasitic nematode worm</name>
    <dbReference type="NCBI Taxonomy" id="54126"/>
    <lineage>
        <taxon>Eukaryota</taxon>
        <taxon>Metazoa</taxon>
        <taxon>Ecdysozoa</taxon>
        <taxon>Nematoda</taxon>
        <taxon>Chromadorea</taxon>
        <taxon>Rhabditida</taxon>
        <taxon>Rhabditina</taxon>
        <taxon>Diplogasteromorpha</taxon>
        <taxon>Diplogasteroidea</taxon>
        <taxon>Neodiplogasteridae</taxon>
        <taxon>Pristionchus</taxon>
    </lineage>
</organism>
<dbReference type="AlphaFoldDB" id="A0A2A6C8I9"/>
<dbReference type="Pfam" id="PF10326">
    <property type="entry name" value="7TM_GPCR_Str"/>
    <property type="match status" value="1"/>
</dbReference>